<name>A0A7Y9LM99_9BURK</name>
<reference evidence="3 4" key="1">
    <citation type="submission" date="2020-07" db="EMBL/GenBank/DDBJ databases">
        <title>Genomic Encyclopedia of Type Strains, Phase IV (KMG-V): Genome sequencing to study the core and pangenomes of soil and plant-associated prokaryotes.</title>
        <authorList>
            <person name="Whitman W."/>
        </authorList>
    </citation>
    <scope>NUCLEOTIDE SEQUENCE [LARGE SCALE GENOMIC DNA]</scope>
    <source>
        <strain evidence="3 4">SAS40</strain>
    </source>
</reference>
<dbReference type="Gene3D" id="3.40.190.10">
    <property type="entry name" value="Periplasmic binding protein-like II"/>
    <property type="match status" value="2"/>
</dbReference>
<dbReference type="EMBL" id="JACBYR010000001">
    <property type="protein sequence ID" value="NYE81436.1"/>
    <property type="molecule type" value="Genomic_DNA"/>
</dbReference>
<dbReference type="PANTHER" id="PTHR35936">
    <property type="entry name" value="MEMBRANE-BOUND LYTIC MUREIN TRANSGLYCOSYLASE F"/>
    <property type="match status" value="1"/>
</dbReference>
<dbReference type="Pfam" id="PF00497">
    <property type="entry name" value="SBP_bac_3"/>
    <property type="match status" value="1"/>
</dbReference>
<evidence type="ECO:0000256" key="1">
    <source>
        <dbReference type="ARBA" id="ARBA00022729"/>
    </source>
</evidence>
<dbReference type="PANTHER" id="PTHR35936:SF17">
    <property type="entry name" value="ARGININE-BINDING EXTRACELLULAR PROTEIN ARTP"/>
    <property type="match status" value="1"/>
</dbReference>
<evidence type="ECO:0000313" key="4">
    <source>
        <dbReference type="Proteomes" id="UP000542125"/>
    </source>
</evidence>
<keyword evidence="1" id="KW-0732">Signal</keyword>
<dbReference type="SUPFAM" id="SSF53850">
    <property type="entry name" value="Periplasmic binding protein-like II"/>
    <property type="match status" value="1"/>
</dbReference>
<sequence>MKRHLWVVGLVGTVLAGCGQAPMGSVGPGAQRSAAGAVGAVRAPSSLAGERATLAPTGALRVGVYRGSPTSLLVDSAGQRTGVSYELGQLLGQRLQVPVQVVEYSRVAEVIDGLKANQVDFTVTNASAARAQIVDFSKPLINLELGYLVPAKSRVQAVADVDGSGIRVGVTEGSSSQGVLGRQFKNARVVPVPSLKVAADMLQSGQLDAFATNKAILNELADTVPGARILDGRWGLEHMAIAIPKGREGSLPQLDTFAQQLQMDGTLAAVIRRAGLRGTAAP</sequence>
<dbReference type="SMART" id="SM00062">
    <property type="entry name" value="PBPb"/>
    <property type="match status" value="1"/>
</dbReference>
<feature type="domain" description="Solute-binding protein family 3/N-terminal" evidence="2">
    <location>
        <begin position="59"/>
        <end position="278"/>
    </location>
</feature>
<evidence type="ECO:0000259" key="2">
    <source>
        <dbReference type="SMART" id="SM00062"/>
    </source>
</evidence>
<dbReference type="RefSeq" id="WP_257022263.1">
    <property type="nucleotide sequence ID" value="NZ_JACBYR010000001.1"/>
</dbReference>
<proteinExistence type="predicted"/>
<organism evidence="3 4">
    <name type="scientific">Pigmentiphaga litoralis</name>
    <dbReference type="NCBI Taxonomy" id="516702"/>
    <lineage>
        <taxon>Bacteria</taxon>
        <taxon>Pseudomonadati</taxon>
        <taxon>Pseudomonadota</taxon>
        <taxon>Betaproteobacteria</taxon>
        <taxon>Burkholderiales</taxon>
        <taxon>Alcaligenaceae</taxon>
        <taxon>Pigmentiphaga</taxon>
    </lineage>
</organism>
<dbReference type="AlphaFoldDB" id="A0A7Y9LM99"/>
<protein>
    <submittedName>
        <fullName evidence="3">Polar amino acid transport system substrate-binding protein</fullName>
    </submittedName>
</protein>
<dbReference type="InterPro" id="IPR001638">
    <property type="entry name" value="Solute-binding_3/MltF_N"/>
</dbReference>
<gene>
    <name evidence="3" type="ORF">FHW18_000707</name>
</gene>
<comment type="caution">
    <text evidence="3">The sequence shown here is derived from an EMBL/GenBank/DDBJ whole genome shotgun (WGS) entry which is preliminary data.</text>
</comment>
<evidence type="ECO:0000313" key="3">
    <source>
        <dbReference type="EMBL" id="NYE81436.1"/>
    </source>
</evidence>
<accession>A0A7Y9LM99</accession>
<dbReference type="PROSITE" id="PS51257">
    <property type="entry name" value="PROKAR_LIPOPROTEIN"/>
    <property type="match status" value="1"/>
</dbReference>
<keyword evidence="4" id="KW-1185">Reference proteome</keyword>
<dbReference type="Proteomes" id="UP000542125">
    <property type="component" value="Unassembled WGS sequence"/>
</dbReference>